<evidence type="ECO:0008006" key="5">
    <source>
        <dbReference type="Google" id="ProtNLM"/>
    </source>
</evidence>
<name>A0AAE0DF28_9LECA</name>
<evidence type="ECO:0000313" key="3">
    <source>
        <dbReference type="EMBL" id="KAK3168522.1"/>
    </source>
</evidence>
<proteinExistence type="predicted"/>
<dbReference type="PANTHER" id="PTHR47791">
    <property type="entry name" value="MEIOTICALLY UP-REGULATED GENE 191 PROTEIN"/>
    <property type="match status" value="1"/>
</dbReference>
<evidence type="ECO:0000256" key="2">
    <source>
        <dbReference type="SAM" id="SignalP"/>
    </source>
</evidence>
<protein>
    <recommendedName>
        <fullName evidence="5">Glycoside hydrolase family 76 protein</fullName>
    </recommendedName>
</protein>
<gene>
    <name evidence="3" type="ORF">OEA41_004970</name>
</gene>
<dbReference type="SUPFAM" id="SSF48208">
    <property type="entry name" value="Six-hairpin glycosidases"/>
    <property type="match status" value="1"/>
</dbReference>
<feature type="chain" id="PRO_5042160793" description="Glycoside hydrolase family 76 protein" evidence="2">
    <location>
        <begin position="20"/>
        <end position="395"/>
    </location>
</feature>
<accession>A0AAE0DF28</accession>
<sequence>MNNIVNILLLVSCAYIATAATDARSPTSLPSSRSSSASQATNLQASSPLKSRSTSTTNAEYLSYAQTAFEVLQNTWYNQSTGLWDNQWWNSANALTTLVELSGLDPSIDSTAQVVYSNMYAQAAIWNLHNFGGVDSFINSYYDDEGWWALAWIKVYDQTQNQIYLQAAIDIFDDMTTGWGAHICGGLLWEKGNKNNSVISDELFLSVAAHLANRLEGTDKQAGLKWALMEWDWFSQSGLINPDYLVMDSLNYNYSCEPTTLPLTYNQGVTLGSLAALNEAAPNNVYLTIAKAIANATINTLVDSNGILKEFCCDKDLDWVQFKGIFMRNLLCLQYASPENAFQAFIEKNTDSIWRNAQNGNNETGSAWHVPFNTASVQAQSSALDCLVAAVAVSM</sequence>
<dbReference type="InterPro" id="IPR008928">
    <property type="entry name" value="6-hairpin_glycosidase_sf"/>
</dbReference>
<feature type="region of interest" description="Disordered" evidence="1">
    <location>
        <begin position="24"/>
        <end position="53"/>
    </location>
</feature>
<comment type="caution">
    <text evidence="3">The sequence shown here is derived from an EMBL/GenBank/DDBJ whole genome shotgun (WGS) entry which is preliminary data.</text>
</comment>
<organism evidence="3 4">
    <name type="scientific">Lepraria neglecta</name>
    <dbReference type="NCBI Taxonomy" id="209136"/>
    <lineage>
        <taxon>Eukaryota</taxon>
        <taxon>Fungi</taxon>
        <taxon>Dikarya</taxon>
        <taxon>Ascomycota</taxon>
        <taxon>Pezizomycotina</taxon>
        <taxon>Lecanoromycetes</taxon>
        <taxon>OSLEUM clade</taxon>
        <taxon>Lecanoromycetidae</taxon>
        <taxon>Lecanorales</taxon>
        <taxon>Lecanorineae</taxon>
        <taxon>Stereocaulaceae</taxon>
        <taxon>Lepraria</taxon>
    </lineage>
</organism>
<dbReference type="PANTHER" id="PTHR47791:SF1">
    <property type="entry name" value="ENDO MANNANASE, GH76 FAMILY (EUROFUNG)"/>
    <property type="match status" value="1"/>
</dbReference>
<feature type="compositionally biased region" description="Polar residues" evidence="1">
    <location>
        <begin position="39"/>
        <end position="53"/>
    </location>
</feature>
<dbReference type="Pfam" id="PF03663">
    <property type="entry name" value="Glyco_hydro_76"/>
    <property type="match status" value="1"/>
</dbReference>
<reference evidence="3" key="1">
    <citation type="submission" date="2022-11" db="EMBL/GenBank/DDBJ databases">
        <title>Chromosomal genome sequence assembly and mating type (MAT) locus characterization of the leprose asexual lichenized fungus Lepraria neglecta (Nyl.) Erichsen.</title>
        <authorList>
            <person name="Allen J.L."/>
            <person name="Pfeffer B."/>
        </authorList>
    </citation>
    <scope>NUCLEOTIDE SEQUENCE</scope>
    <source>
        <strain evidence="3">Allen 5258</strain>
    </source>
</reference>
<feature type="signal peptide" evidence="2">
    <location>
        <begin position="1"/>
        <end position="19"/>
    </location>
</feature>
<dbReference type="GO" id="GO:0005975">
    <property type="term" value="P:carbohydrate metabolic process"/>
    <property type="evidence" value="ECO:0007669"/>
    <property type="project" value="InterPro"/>
</dbReference>
<evidence type="ECO:0000313" key="4">
    <source>
        <dbReference type="Proteomes" id="UP001276659"/>
    </source>
</evidence>
<dbReference type="Gene3D" id="1.50.10.20">
    <property type="match status" value="1"/>
</dbReference>
<evidence type="ECO:0000256" key="1">
    <source>
        <dbReference type="SAM" id="MobiDB-lite"/>
    </source>
</evidence>
<dbReference type="InterPro" id="IPR005198">
    <property type="entry name" value="Glyco_hydro_76"/>
</dbReference>
<dbReference type="EMBL" id="JASNWA010000010">
    <property type="protein sequence ID" value="KAK3168522.1"/>
    <property type="molecule type" value="Genomic_DNA"/>
</dbReference>
<dbReference type="InterPro" id="IPR053169">
    <property type="entry name" value="MUG_Protein"/>
</dbReference>
<dbReference type="AlphaFoldDB" id="A0AAE0DF28"/>
<keyword evidence="4" id="KW-1185">Reference proteome</keyword>
<feature type="compositionally biased region" description="Low complexity" evidence="1">
    <location>
        <begin position="24"/>
        <end position="38"/>
    </location>
</feature>
<keyword evidence="2" id="KW-0732">Signal</keyword>
<dbReference type="Proteomes" id="UP001276659">
    <property type="component" value="Unassembled WGS sequence"/>
</dbReference>